<proteinExistence type="predicted"/>
<evidence type="ECO:0000259" key="1">
    <source>
        <dbReference type="PROSITE" id="PS50075"/>
    </source>
</evidence>
<dbReference type="SUPFAM" id="SSF47336">
    <property type="entry name" value="ACP-like"/>
    <property type="match status" value="1"/>
</dbReference>
<dbReference type="Gene3D" id="1.10.1200.10">
    <property type="entry name" value="ACP-like"/>
    <property type="match status" value="1"/>
</dbReference>
<dbReference type="InterPro" id="IPR036736">
    <property type="entry name" value="ACP-like_sf"/>
</dbReference>
<evidence type="ECO:0000313" key="2">
    <source>
        <dbReference type="EMBL" id="MXN20289.1"/>
    </source>
</evidence>
<dbReference type="Pfam" id="PF00550">
    <property type="entry name" value="PP-binding"/>
    <property type="match status" value="1"/>
</dbReference>
<comment type="caution">
    <text evidence="2">The sequence shown here is derived from an EMBL/GenBank/DDBJ whole genome shotgun (WGS) entry which is preliminary data.</text>
</comment>
<accession>A0A6L7G8K8</accession>
<dbReference type="AlphaFoldDB" id="A0A6L7G8K8"/>
<evidence type="ECO:0000313" key="3">
    <source>
        <dbReference type="Proteomes" id="UP000477911"/>
    </source>
</evidence>
<feature type="domain" description="Carrier" evidence="1">
    <location>
        <begin position="18"/>
        <end position="97"/>
    </location>
</feature>
<dbReference type="InterPro" id="IPR009081">
    <property type="entry name" value="PP-bd_ACP"/>
</dbReference>
<protein>
    <submittedName>
        <fullName evidence="2">Phosphopantetheine-binding protein</fullName>
    </submittedName>
</protein>
<keyword evidence="3" id="KW-1185">Reference proteome</keyword>
<organism evidence="2 3">
    <name type="scientific">Pseudooceanicola albus</name>
    <dbReference type="NCBI Taxonomy" id="2692189"/>
    <lineage>
        <taxon>Bacteria</taxon>
        <taxon>Pseudomonadati</taxon>
        <taxon>Pseudomonadota</taxon>
        <taxon>Alphaproteobacteria</taxon>
        <taxon>Rhodobacterales</taxon>
        <taxon>Paracoccaceae</taxon>
        <taxon>Pseudooceanicola</taxon>
    </lineage>
</organism>
<reference evidence="2 3" key="1">
    <citation type="submission" date="2019-12" db="EMBL/GenBank/DDBJ databases">
        <authorList>
            <person name="Li M."/>
        </authorList>
    </citation>
    <scope>NUCLEOTIDE SEQUENCE [LARGE SCALE GENOMIC DNA]</scope>
    <source>
        <strain evidence="2 3">GBMRC 2024</strain>
    </source>
</reference>
<name>A0A6L7G8K8_9RHOB</name>
<dbReference type="EMBL" id="WUMU01000026">
    <property type="protein sequence ID" value="MXN20289.1"/>
    <property type="molecule type" value="Genomic_DNA"/>
</dbReference>
<dbReference type="PROSITE" id="PS50075">
    <property type="entry name" value="CARRIER"/>
    <property type="match status" value="1"/>
</dbReference>
<dbReference type="Proteomes" id="UP000477911">
    <property type="component" value="Unassembled WGS sequence"/>
</dbReference>
<dbReference type="RefSeq" id="WP_160896414.1">
    <property type="nucleotide sequence ID" value="NZ_WUMU01000026.1"/>
</dbReference>
<gene>
    <name evidence="2" type="ORF">GR170_20830</name>
</gene>
<sequence length="104" mass="11395">METAVHPALPATATPRIARMQSLVIAALVELLDMEDDSQVGPDTRLEEDLGIDSGLLLELFMMIEEQQPEIRIDPANLRPEHFTNVASFAAMIAGTLQPEQARA</sequence>